<reference evidence="6 7" key="1">
    <citation type="submission" date="2021-10" db="EMBL/GenBank/DDBJ databases">
        <title>Anaerobic single-cell dispensing facilitates the cultivation of human gut bacteria.</title>
        <authorList>
            <person name="Afrizal A."/>
        </authorList>
    </citation>
    <scope>NUCLEOTIDE SEQUENCE [LARGE SCALE GENOMIC DNA]</scope>
    <source>
        <strain evidence="6 7">CLA-AA-H273</strain>
    </source>
</reference>
<dbReference type="GO" id="GO:0007017">
    <property type="term" value="P:microtubule-based process"/>
    <property type="evidence" value="ECO:0007669"/>
    <property type="project" value="InterPro"/>
</dbReference>
<dbReference type="SMART" id="SM00864">
    <property type="entry name" value="Tubulin"/>
    <property type="match status" value="1"/>
</dbReference>
<evidence type="ECO:0000256" key="4">
    <source>
        <dbReference type="SAM" id="MobiDB-lite"/>
    </source>
</evidence>
<dbReference type="PRINTS" id="PR00423">
    <property type="entry name" value="CELLDVISFTSZ"/>
</dbReference>
<dbReference type="AlphaFoldDB" id="A0AAE3A502"/>
<gene>
    <name evidence="6" type="ORF">LKD75_15395</name>
</gene>
<evidence type="ECO:0000256" key="1">
    <source>
        <dbReference type="ARBA" id="ARBA00022741"/>
    </source>
</evidence>
<evidence type="ECO:0000259" key="5">
    <source>
        <dbReference type="SMART" id="SM00864"/>
    </source>
</evidence>
<dbReference type="Gene3D" id="3.40.50.1440">
    <property type="entry name" value="Tubulin/FtsZ, GTPase domain"/>
    <property type="match status" value="1"/>
</dbReference>
<name>A0AAE3A502_9FIRM</name>
<dbReference type="InterPro" id="IPR036525">
    <property type="entry name" value="Tubulin/FtsZ_GTPase_sf"/>
</dbReference>
<proteinExistence type="predicted"/>
<evidence type="ECO:0000256" key="2">
    <source>
        <dbReference type="ARBA" id="ARBA00023134"/>
    </source>
</evidence>
<keyword evidence="1" id="KW-0547">Nucleotide-binding</keyword>
<feature type="region of interest" description="Disordered" evidence="4">
    <location>
        <begin position="321"/>
        <end position="350"/>
    </location>
</feature>
<dbReference type="SUPFAM" id="SSF52490">
    <property type="entry name" value="Tubulin nucleotide-binding domain-like"/>
    <property type="match status" value="1"/>
</dbReference>
<organism evidence="6 7">
    <name type="scientific">Waltera acetigignens</name>
    <dbReference type="NCBI Taxonomy" id="2981769"/>
    <lineage>
        <taxon>Bacteria</taxon>
        <taxon>Bacillati</taxon>
        <taxon>Bacillota</taxon>
        <taxon>Clostridia</taxon>
        <taxon>Lachnospirales</taxon>
        <taxon>Lachnospiraceae</taxon>
        <taxon>Waltera</taxon>
    </lineage>
</organism>
<dbReference type="GO" id="GO:0005874">
    <property type="term" value="C:microtubule"/>
    <property type="evidence" value="ECO:0007669"/>
    <property type="project" value="InterPro"/>
</dbReference>
<evidence type="ECO:0000313" key="7">
    <source>
        <dbReference type="Proteomes" id="UP001197795"/>
    </source>
</evidence>
<feature type="coiled-coil region" evidence="3">
    <location>
        <begin position="281"/>
        <end position="308"/>
    </location>
</feature>
<dbReference type="EMBL" id="JAJEPV010000051">
    <property type="protein sequence ID" value="MCC2120950.1"/>
    <property type="molecule type" value="Genomic_DNA"/>
</dbReference>
<keyword evidence="3" id="KW-0175">Coiled coil</keyword>
<keyword evidence="2" id="KW-0342">GTP-binding</keyword>
<comment type="caution">
    <text evidence="6">The sequence shown here is derived from an EMBL/GenBank/DDBJ whole genome shotgun (WGS) entry which is preliminary data.</text>
</comment>
<dbReference type="InterPro" id="IPR017975">
    <property type="entry name" value="Tubulin_CS"/>
</dbReference>
<feature type="domain" description="Tubulin/FtsZ GTPase" evidence="5">
    <location>
        <begin position="4"/>
        <end position="180"/>
    </location>
</feature>
<keyword evidence="7" id="KW-1185">Reference proteome</keyword>
<dbReference type="InterPro" id="IPR003008">
    <property type="entry name" value="Tubulin_FtsZ_GTPase"/>
</dbReference>
<dbReference type="PROSITE" id="PS00227">
    <property type="entry name" value="TUBULIN"/>
    <property type="match status" value="1"/>
</dbReference>
<dbReference type="GO" id="GO:0005525">
    <property type="term" value="F:GTP binding"/>
    <property type="evidence" value="ECO:0007669"/>
    <property type="project" value="UniProtKB-KW"/>
</dbReference>
<dbReference type="RefSeq" id="WP_227733810.1">
    <property type="nucleotide sequence ID" value="NZ_JAJEPV010000051.1"/>
</dbReference>
<accession>A0AAE3A502</accession>
<protein>
    <recommendedName>
        <fullName evidence="5">Tubulin/FtsZ GTPase domain-containing protein</fullName>
    </recommendedName>
</protein>
<sequence length="350" mass="38844">MKDKIAFIAVGQAGGNIGQLFESMGYTVLYINTSREDLETLENAKFRYHVSNGEGCNKDRHKAKHLIVEDFDNIAAEIEAKLQDRLLFVIFASGGGTGSGAGPMLIDLLLDDGREVGAVTILPSPAESVKAHINSYECFTELTQIQGTAACFILDNNRGDKINLNEQFADDFNSFLEIPEKYKSLRGNIDRAEIEETLKAHGMAMIVHAQGVDSSQVIQALTDNEYAPAEADRTVKYITAALAGNVSMEDLEKAVGTPVDTFRAYSGEESICCVCGMTYPKMRLEEMYNKVAENKDTIRKNLEATQETAMQKDINFLNELQPKHREVPSGSGSREERRHLSKRDILNKYL</sequence>
<dbReference type="Pfam" id="PF00091">
    <property type="entry name" value="Tubulin"/>
    <property type="match status" value="1"/>
</dbReference>
<dbReference type="Gene3D" id="3.30.1330.150">
    <property type="match status" value="1"/>
</dbReference>
<dbReference type="Proteomes" id="UP001197795">
    <property type="component" value="Unassembled WGS sequence"/>
</dbReference>
<evidence type="ECO:0000313" key="6">
    <source>
        <dbReference type="EMBL" id="MCC2120950.1"/>
    </source>
</evidence>
<evidence type="ECO:0000256" key="3">
    <source>
        <dbReference type="SAM" id="Coils"/>
    </source>
</evidence>